<dbReference type="AlphaFoldDB" id="A0AAD6NH48"/>
<dbReference type="CDD" id="cd02440">
    <property type="entry name" value="AdoMet_MTases"/>
    <property type="match status" value="1"/>
</dbReference>
<proteinExistence type="predicted"/>
<dbReference type="SUPFAM" id="SSF53335">
    <property type="entry name" value="S-adenosyl-L-methionine-dependent methyltransferases"/>
    <property type="match status" value="1"/>
</dbReference>
<sequence length="471" mass="51566">MEPSQRSLEFSLAYAVDLLARHSVRCIQTGLGTIMRSLQPSRPEPFQDRCRQLQDGFEHNIVIHVTALIERLMMIQTLALSQAERDRLLLSSMAVLRTAMAYHPPSRNLYARDRPMRMLLHLLHKPSELVVRATIETIICSTIDRPANMRTFEYVGGLRSLAKLDIKSDLPKSLVHALKAFVKHYTRPENEHAQTAISSSQAKRGIEMATGEEQRMPTMAAYDRWAAVYDSDGNILQVLDDAYIATHLPPLINTTSASPPTVVELGCGTGRNTIKLARLGARVVAVDNSAGMVARLRDKLAGDADASLAARVTVVMQDLSALPAGDLHSTLLQLPLQDNTVDGKDAEKGRVDGVLCTLVLEHLSLRTFFAAAASLLRNNGWLLLTSMHPDLGSRTSAGFRDPDTGAKVRPDSMNHSVEDILSAAAEVGFAVDGVVSEEGIRDSAHAAELGSRAEKWVGVTMHVGMLLRLHR</sequence>
<dbReference type="Proteomes" id="UP001221413">
    <property type="component" value="Unassembled WGS sequence"/>
</dbReference>
<reference evidence="2" key="1">
    <citation type="submission" date="2023-01" db="EMBL/GenBank/DDBJ databases">
        <title>The chitinases involved in constricting ring structure development in the nematode-trapping fungus Drechslerella dactyloides.</title>
        <authorList>
            <person name="Wang R."/>
            <person name="Zhang L."/>
            <person name="Tang P."/>
            <person name="Li S."/>
            <person name="Liang L."/>
        </authorList>
    </citation>
    <scope>NUCLEOTIDE SEQUENCE</scope>
    <source>
        <strain evidence="2">YMF1.00031</strain>
    </source>
</reference>
<gene>
    <name evidence="2" type="ORF">Dda_7752</name>
</gene>
<dbReference type="GO" id="GO:0010420">
    <property type="term" value="F:polyprenyldihydroxybenzoate methyltransferase activity"/>
    <property type="evidence" value="ECO:0007669"/>
    <property type="project" value="TreeGrafter"/>
</dbReference>
<protein>
    <recommendedName>
        <fullName evidence="1">Methyltransferase type 11 domain-containing protein</fullName>
    </recommendedName>
</protein>
<name>A0AAD6NH48_DREDA</name>
<comment type="caution">
    <text evidence="2">The sequence shown here is derived from an EMBL/GenBank/DDBJ whole genome shotgun (WGS) entry which is preliminary data.</text>
</comment>
<accession>A0AAD6NH48</accession>
<organism evidence="2 3">
    <name type="scientific">Drechslerella dactyloides</name>
    <name type="common">Nematode-trapping fungus</name>
    <name type="synonym">Arthrobotrys dactyloides</name>
    <dbReference type="NCBI Taxonomy" id="74499"/>
    <lineage>
        <taxon>Eukaryota</taxon>
        <taxon>Fungi</taxon>
        <taxon>Dikarya</taxon>
        <taxon>Ascomycota</taxon>
        <taxon>Pezizomycotina</taxon>
        <taxon>Orbiliomycetes</taxon>
        <taxon>Orbiliales</taxon>
        <taxon>Orbiliaceae</taxon>
        <taxon>Drechslerella</taxon>
    </lineage>
</organism>
<evidence type="ECO:0000313" key="3">
    <source>
        <dbReference type="Proteomes" id="UP001221413"/>
    </source>
</evidence>
<dbReference type="Gene3D" id="3.40.50.150">
    <property type="entry name" value="Vaccinia Virus protein VP39"/>
    <property type="match status" value="1"/>
</dbReference>
<dbReference type="InterPro" id="IPR012535">
    <property type="entry name" value="Cell_div_Cdc14"/>
</dbReference>
<dbReference type="InterPro" id="IPR013216">
    <property type="entry name" value="Methyltransf_11"/>
</dbReference>
<keyword evidence="3" id="KW-1185">Reference proteome</keyword>
<evidence type="ECO:0000259" key="1">
    <source>
        <dbReference type="Pfam" id="PF08241"/>
    </source>
</evidence>
<evidence type="ECO:0000313" key="2">
    <source>
        <dbReference type="EMBL" id="KAJ6257962.1"/>
    </source>
</evidence>
<dbReference type="EMBL" id="JAQGDS010000010">
    <property type="protein sequence ID" value="KAJ6257962.1"/>
    <property type="molecule type" value="Genomic_DNA"/>
</dbReference>
<dbReference type="PANTHER" id="PTHR43464">
    <property type="entry name" value="METHYLTRANSFERASE"/>
    <property type="match status" value="1"/>
</dbReference>
<dbReference type="Pfam" id="PF08241">
    <property type="entry name" value="Methyltransf_11"/>
    <property type="match status" value="1"/>
</dbReference>
<dbReference type="InterPro" id="IPR029063">
    <property type="entry name" value="SAM-dependent_MTases_sf"/>
</dbReference>
<dbReference type="Pfam" id="PF08045">
    <property type="entry name" value="CDC14"/>
    <property type="match status" value="1"/>
</dbReference>
<feature type="domain" description="Methyltransferase type 11" evidence="1">
    <location>
        <begin position="264"/>
        <end position="383"/>
    </location>
</feature>
<dbReference type="PANTHER" id="PTHR43464:SF52">
    <property type="entry name" value="PUTATIVE-RELATED"/>
    <property type="match status" value="1"/>
</dbReference>